<dbReference type="PRINTS" id="PR00783">
    <property type="entry name" value="MINTRINSICP"/>
</dbReference>
<dbReference type="GO" id="GO:0016323">
    <property type="term" value="C:basolateral plasma membrane"/>
    <property type="evidence" value="ECO:0007669"/>
    <property type="project" value="TreeGrafter"/>
</dbReference>
<dbReference type="GO" id="GO:0015250">
    <property type="term" value="F:water channel activity"/>
    <property type="evidence" value="ECO:0007669"/>
    <property type="project" value="TreeGrafter"/>
</dbReference>
<proteinExistence type="inferred from homology"/>
<keyword evidence="4 8" id="KW-0812">Transmembrane</keyword>
<feature type="transmembrane region" description="Helical" evidence="9">
    <location>
        <begin position="190"/>
        <end position="211"/>
    </location>
</feature>
<dbReference type="Pfam" id="PF00230">
    <property type="entry name" value="MIP"/>
    <property type="match status" value="1"/>
</dbReference>
<evidence type="ECO:0000256" key="6">
    <source>
        <dbReference type="ARBA" id="ARBA00023136"/>
    </source>
</evidence>
<evidence type="ECO:0000256" key="9">
    <source>
        <dbReference type="SAM" id="Phobius"/>
    </source>
</evidence>
<name>A0A8J2R9U6_9CRUS</name>
<gene>
    <name evidence="10" type="ORF">DGAL_LOCUS1908</name>
</gene>
<dbReference type="InterPro" id="IPR000425">
    <property type="entry name" value="MIP"/>
</dbReference>
<dbReference type="SUPFAM" id="SSF81338">
    <property type="entry name" value="Aquaporin-like"/>
    <property type="match status" value="1"/>
</dbReference>
<keyword evidence="11" id="KW-1185">Reference proteome</keyword>
<evidence type="ECO:0000256" key="2">
    <source>
        <dbReference type="ARBA" id="ARBA00006175"/>
    </source>
</evidence>
<keyword evidence="3 8" id="KW-0813">Transport</keyword>
<evidence type="ECO:0008006" key="12">
    <source>
        <dbReference type="Google" id="ProtNLM"/>
    </source>
</evidence>
<feature type="transmembrane region" description="Helical" evidence="9">
    <location>
        <begin position="49"/>
        <end position="68"/>
    </location>
</feature>
<organism evidence="10 11">
    <name type="scientific">Daphnia galeata</name>
    <dbReference type="NCBI Taxonomy" id="27404"/>
    <lineage>
        <taxon>Eukaryota</taxon>
        <taxon>Metazoa</taxon>
        <taxon>Ecdysozoa</taxon>
        <taxon>Arthropoda</taxon>
        <taxon>Crustacea</taxon>
        <taxon>Branchiopoda</taxon>
        <taxon>Diplostraca</taxon>
        <taxon>Cladocera</taxon>
        <taxon>Anomopoda</taxon>
        <taxon>Daphniidae</taxon>
        <taxon>Daphnia</taxon>
    </lineage>
</organism>
<dbReference type="InterPro" id="IPR050363">
    <property type="entry name" value="MIP/Aquaporin"/>
</dbReference>
<evidence type="ECO:0000256" key="5">
    <source>
        <dbReference type="ARBA" id="ARBA00022989"/>
    </source>
</evidence>
<dbReference type="NCBIfam" id="TIGR00861">
    <property type="entry name" value="MIP"/>
    <property type="match status" value="1"/>
</dbReference>
<dbReference type="CDD" id="cd00333">
    <property type="entry name" value="MIP"/>
    <property type="match status" value="1"/>
</dbReference>
<accession>A0A8J2R9U6</accession>
<dbReference type="InterPro" id="IPR023271">
    <property type="entry name" value="Aquaporin-like"/>
</dbReference>
<dbReference type="InterPro" id="IPR022357">
    <property type="entry name" value="MIP_CS"/>
</dbReference>
<evidence type="ECO:0000256" key="7">
    <source>
        <dbReference type="ARBA" id="ARBA00045280"/>
    </source>
</evidence>
<dbReference type="PANTHER" id="PTHR43829:SF9">
    <property type="entry name" value="AQUAPORIN-9"/>
    <property type="match status" value="1"/>
</dbReference>
<comment type="caution">
    <text evidence="10">The sequence shown here is derived from an EMBL/GenBank/DDBJ whole genome shotgun (WGS) entry which is preliminary data.</text>
</comment>
<evidence type="ECO:0000256" key="4">
    <source>
        <dbReference type="ARBA" id="ARBA00022692"/>
    </source>
</evidence>
<comment type="subcellular location">
    <subcellularLocation>
        <location evidence="1">Membrane</location>
        <topology evidence="1">Multi-pass membrane protein</topology>
    </subcellularLocation>
</comment>
<dbReference type="Gene3D" id="1.20.1080.10">
    <property type="entry name" value="Glycerol uptake facilitator protein"/>
    <property type="match status" value="1"/>
</dbReference>
<dbReference type="GO" id="GO:0015254">
    <property type="term" value="F:glycerol channel activity"/>
    <property type="evidence" value="ECO:0007669"/>
    <property type="project" value="TreeGrafter"/>
</dbReference>
<reference evidence="10" key="1">
    <citation type="submission" date="2021-11" db="EMBL/GenBank/DDBJ databases">
        <authorList>
            <person name="Schell T."/>
        </authorList>
    </citation>
    <scope>NUCLEOTIDE SEQUENCE</scope>
    <source>
        <strain evidence="10">M5</strain>
    </source>
</reference>
<evidence type="ECO:0000313" key="11">
    <source>
        <dbReference type="Proteomes" id="UP000789390"/>
    </source>
</evidence>
<dbReference type="PROSITE" id="PS00221">
    <property type="entry name" value="MIP"/>
    <property type="match status" value="1"/>
</dbReference>
<evidence type="ECO:0000256" key="1">
    <source>
        <dbReference type="ARBA" id="ARBA00004141"/>
    </source>
</evidence>
<keyword evidence="5 9" id="KW-1133">Transmembrane helix</keyword>
<keyword evidence="6 9" id="KW-0472">Membrane</keyword>
<sequence length="324" mass="35411">MKMRVCCANGVHPLVRAALAEFIGTFILVVIGNGSVAQSQLTQGEKGNYFTINWGWCLGCCLGILVSAKASGGHLNPAVTMAFAVAKDFPWKRLPVYWFAQYLGALAASATVLGVYYEAIIIRKVDGHFRIHDNASEPGSAAIFANYPAPYSSVCTGLVEEILCTTIFMIVICSVTNPKYSKVPSSLQPLYIGFTLLAVGVAYGSNGGYALNPARDLAPRLVSYFGGFGSRVFSFRGYNWFWIFLVGPHVGAILGVFIFHFVLLETNQPAKVEGKMNNSQLPIVDYEYEVANEIDSKPQANTSKTSERRLQYHSEEYVDIASPI</sequence>
<evidence type="ECO:0000256" key="3">
    <source>
        <dbReference type="ARBA" id="ARBA00022448"/>
    </source>
</evidence>
<dbReference type="OrthoDB" id="3222at2759"/>
<evidence type="ECO:0000256" key="8">
    <source>
        <dbReference type="RuleBase" id="RU000477"/>
    </source>
</evidence>
<comment type="function">
    <text evidence="7">Aquaglyceroporin that may modulate the water content and osmolytes during anhydrobiosis.</text>
</comment>
<feature type="transmembrane region" description="Helical" evidence="9">
    <location>
        <begin position="96"/>
        <end position="117"/>
    </location>
</feature>
<dbReference type="Proteomes" id="UP000789390">
    <property type="component" value="Unassembled WGS sequence"/>
</dbReference>
<comment type="similarity">
    <text evidence="2 8">Belongs to the MIP/aquaporin (TC 1.A.8) family.</text>
</comment>
<dbReference type="PANTHER" id="PTHR43829">
    <property type="entry name" value="AQUAPORIN OR AQUAGLYCEROPORIN RELATED"/>
    <property type="match status" value="1"/>
</dbReference>
<evidence type="ECO:0000313" key="10">
    <source>
        <dbReference type="EMBL" id="CAH0099750.1"/>
    </source>
</evidence>
<dbReference type="EMBL" id="CAKKLH010000024">
    <property type="protein sequence ID" value="CAH0099750.1"/>
    <property type="molecule type" value="Genomic_DNA"/>
</dbReference>
<feature type="transmembrane region" description="Helical" evidence="9">
    <location>
        <begin position="18"/>
        <end position="37"/>
    </location>
</feature>
<dbReference type="AlphaFoldDB" id="A0A8J2R9U6"/>
<protein>
    <recommendedName>
        <fullName evidence="12">Aquaporin</fullName>
    </recommendedName>
</protein>
<feature type="transmembrane region" description="Helical" evidence="9">
    <location>
        <begin position="240"/>
        <end position="264"/>
    </location>
</feature>